<dbReference type="AlphaFoldDB" id="D3QBH5"/>
<evidence type="ECO:0000259" key="1">
    <source>
        <dbReference type="Pfam" id="PF00144"/>
    </source>
</evidence>
<dbReference type="PANTHER" id="PTHR46825:SF7">
    <property type="entry name" value="D-ALANYL-D-ALANINE CARBOXYPEPTIDASE"/>
    <property type="match status" value="1"/>
</dbReference>
<dbReference type="PANTHER" id="PTHR46825">
    <property type="entry name" value="D-ALANYL-D-ALANINE-CARBOXYPEPTIDASE/ENDOPEPTIDASE AMPH"/>
    <property type="match status" value="1"/>
</dbReference>
<proteinExistence type="predicted"/>
<dbReference type="KEGG" id="sna:Snas_3187"/>
<dbReference type="InterPro" id="IPR056008">
    <property type="entry name" value="DUF7586"/>
</dbReference>
<reference evidence="3 4" key="1">
    <citation type="journal article" date="2009" name="Stand. Genomic Sci.">
        <title>Complete genome sequence of Stackebrandtia nassauensis type strain (LLR-40K-21).</title>
        <authorList>
            <person name="Munk C."/>
            <person name="Lapidus A."/>
            <person name="Copeland A."/>
            <person name="Jando M."/>
            <person name="Mayilraj S."/>
            <person name="Glavina Del Rio T."/>
            <person name="Nolan M."/>
            <person name="Chen F."/>
            <person name="Lucas S."/>
            <person name="Tice H."/>
            <person name="Cheng J.F."/>
            <person name="Han C."/>
            <person name="Detter J.C."/>
            <person name="Bruce D."/>
            <person name="Goodwin L."/>
            <person name="Chain P."/>
            <person name="Pitluck S."/>
            <person name="Goker M."/>
            <person name="Ovchinikova G."/>
            <person name="Pati A."/>
            <person name="Ivanova N."/>
            <person name="Mavromatis K."/>
            <person name="Chen A."/>
            <person name="Palaniappan K."/>
            <person name="Land M."/>
            <person name="Hauser L."/>
            <person name="Chang Y.J."/>
            <person name="Jeffries C.D."/>
            <person name="Bristow J."/>
            <person name="Eisen J.A."/>
            <person name="Markowitz V."/>
            <person name="Hugenholtz P."/>
            <person name="Kyrpides N.C."/>
            <person name="Klenk H.P."/>
        </authorList>
    </citation>
    <scope>NUCLEOTIDE SEQUENCE [LARGE SCALE GENOMIC DNA]</scope>
    <source>
        <strain evidence="4">DSM 44728 / CIP 108903 / NRRL B-16338 / NBRC 102104 / LLR-40K-21</strain>
    </source>
</reference>
<dbReference type="eggNOG" id="COG1680">
    <property type="taxonomic scope" value="Bacteria"/>
</dbReference>
<evidence type="ECO:0000259" key="2">
    <source>
        <dbReference type="Pfam" id="PF24491"/>
    </source>
</evidence>
<organism evidence="3 4">
    <name type="scientific">Stackebrandtia nassauensis (strain DSM 44728 / CIP 108903 / NRRL B-16338 / NBRC 102104 / LLR-40K-21)</name>
    <dbReference type="NCBI Taxonomy" id="446470"/>
    <lineage>
        <taxon>Bacteria</taxon>
        <taxon>Bacillati</taxon>
        <taxon>Actinomycetota</taxon>
        <taxon>Actinomycetes</taxon>
        <taxon>Glycomycetales</taxon>
        <taxon>Glycomycetaceae</taxon>
        <taxon>Stackebrandtia</taxon>
    </lineage>
</organism>
<dbReference type="Pfam" id="PF24491">
    <property type="entry name" value="DUF7586"/>
    <property type="match status" value="1"/>
</dbReference>
<dbReference type="STRING" id="446470.Snas_3187"/>
<dbReference type="Gene3D" id="3.40.710.10">
    <property type="entry name" value="DD-peptidase/beta-lactamase superfamily"/>
    <property type="match status" value="1"/>
</dbReference>
<evidence type="ECO:0000313" key="3">
    <source>
        <dbReference type="EMBL" id="ADD42857.1"/>
    </source>
</evidence>
<name>D3QBH5_STANL</name>
<feature type="domain" description="Beta-lactamase-related" evidence="1">
    <location>
        <begin position="20"/>
        <end position="322"/>
    </location>
</feature>
<dbReference type="SUPFAM" id="SSF56601">
    <property type="entry name" value="beta-lactamase/transpeptidase-like"/>
    <property type="match status" value="1"/>
</dbReference>
<dbReference type="HOGENOM" id="CLU_020027_2_0_11"/>
<protein>
    <submittedName>
        <fullName evidence="3">Beta-lactamase</fullName>
    </submittedName>
</protein>
<dbReference type="InterPro" id="IPR012338">
    <property type="entry name" value="Beta-lactam/transpept-like"/>
</dbReference>
<sequence length="454" mass="48728">MSDFPVLDSTARRLYRRLAVRQAKGRMPSLVEGVVRDGRLVWWGARGSLPEGSAGVDVQYRIGSITKTLVAVLVLRLRDEGRLSLDDRIDAHVGGVPFGNRTIAQLLSHTGGVAAELPGAWWERSPGVDATGLRQAMASGVVVDAPGRAFHYSNVAYAVLGELVSRVRGRAWFDVLAAEVLAPLEMRDTTWAPRSPAATGWAVHPYADVVMPEVVQDVGAMGSAGQLWSTVADLGRWAGLLAGDGGEVLSGDTVAEMCRPRAVVDGDEWVSGMGLGVQLWRDKHRRLCGHGGSMPGFNAGVRVDPASGVAHVAVSNCTSAADAGEVEDVFDIMDECEPRLPIEWAPASDVPQRVLELTGAWFWGTSEAALYAEDGGWLRLEHVSGMTRASRFRPNGDGSWTGLDHYFAGERLRVVRDATGRVQHIDIGTFVFTRSPYAPPESVPGGIDGGWTVT</sequence>
<gene>
    <name evidence="3" type="ordered locus">Snas_3187</name>
</gene>
<dbReference type="Pfam" id="PF00144">
    <property type="entry name" value="Beta-lactamase"/>
    <property type="match status" value="1"/>
</dbReference>
<dbReference type="Proteomes" id="UP000000844">
    <property type="component" value="Chromosome"/>
</dbReference>
<accession>D3QBH5</accession>
<keyword evidence="4" id="KW-1185">Reference proteome</keyword>
<dbReference type="EMBL" id="CP001778">
    <property type="protein sequence ID" value="ADD42857.1"/>
    <property type="molecule type" value="Genomic_DNA"/>
</dbReference>
<dbReference type="InterPro" id="IPR001466">
    <property type="entry name" value="Beta-lactam-related"/>
</dbReference>
<evidence type="ECO:0000313" key="4">
    <source>
        <dbReference type="Proteomes" id="UP000000844"/>
    </source>
</evidence>
<dbReference type="InterPro" id="IPR050491">
    <property type="entry name" value="AmpC-like"/>
</dbReference>
<feature type="domain" description="DUF7586" evidence="2">
    <location>
        <begin position="350"/>
        <end position="434"/>
    </location>
</feature>
<dbReference type="RefSeq" id="WP_013018428.1">
    <property type="nucleotide sequence ID" value="NC_013947.1"/>
</dbReference>